<feature type="region of interest" description="Disordered" evidence="1">
    <location>
        <begin position="141"/>
        <end position="176"/>
    </location>
</feature>
<gene>
    <name evidence="4" type="ORF">MNOR_LOCUS25936</name>
</gene>
<name>A0AAV2RLR5_MEGNR</name>
<keyword evidence="2" id="KW-0472">Membrane</keyword>
<evidence type="ECO:0000259" key="3">
    <source>
        <dbReference type="PROSITE" id="PS50835"/>
    </source>
</evidence>
<evidence type="ECO:0000256" key="2">
    <source>
        <dbReference type="SAM" id="Phobius"/>
    </source>
</evidence>
<keyword evidence="2" id="KW-1133">Transmembrane helix</keyword>
<evidence type="ECO:0000256" key="1">
    <source>
        <dbReference type="SAM" id="MobiDB-lite"/>
    </source>
</evidence>
<dbReference type="AlphaFoldDB" id="A0AAV2RLR5"/>
<feature type="non-terminal residue" evidence="4">
    <location>
        <position position="247"/>
    </location>
</feature>
<feature type="non-terminal residue" evidence="4">
    <location>
        <position position="1"/>
    </location>
</feature>
<dbReference type="PROSITE" id="PS50835">
    <property type="entry name" value="IG_LIKE"/>
    <property type="match status" value="1"/>
</dbReference>
<protein>
    <recommendedName>
        <fullName evidence="3">Ig-like domain-containing protein</fullName>
    </recommendedName>
</protein>
<accession>A0AAV2RLR5</accession>
<dbReference type="Gene3D" id="2.60.40.10">
    <property type="entry name" value="Immunoglobulins"/>
    <property type="match status" value="1"/>
</dbReference>
<dbReference type="InterPro" id="IPR013783">
    <property type="entry name" value="Ig-like_fold"/>
</dbReference>
<dbReference type="Proteomes" id="UP001497623">
    <property type="component" value="Unassembled WGS sequence"/>
</dbReference>
<evidence type="ECO:0000313" key="5">
    <source>
        <dbReference type="Proteomes" id="UP001497623"/>
    </source>
</evidence>
<keyword evidence="2" id="KW-0812">Transmembrane</keyword>
<reference evidence="4 5" key="1">
    <citation type="submission" date="2024-05" db="EMBL/GenBank/DDBJ databases">
        <authorList>
            <person name="Wallberg A."/>
        </authorList>
    </citation>
    <scope>NUCLEOTIDE SEQUENCE [LARGE SCALE GENOMIC DNA]</scope>
</reference>
<proteinExistence type="predicted"/>
<sequence length="247" mass="27333">VARAAPSQRPHQTPEPRMCFDGMRLVLFVSLMVLASSLTFPSFSTQYGTQMFQGQNTQHPEGFSSTPLRLDDMFFDRVAKAYREPSVPSPLYQDIPRKRSNTPTWGAWCSPSNSQITEHQDTALNCEVLAPVGSRITWSKNNNPIPSLTDVAPPSNALRPRSQRNVGDGQSQHQLRGRAHYKTELLLPCVDASDVGIYKINVQTQDGVSSQRIFNVSLAGQRDTPGMSCNLVEDFLSMPHIMVAAAT</sequence>
<organism evidence="4 5">
    <name type="scientific">Meganyctiphanes norvegica</name>
    <name type="common">Northern krill</name>
    <name type="synonym">Thysanopoda norvegica</name>
    <dbReference type="NCBI Taxonomy" id="48144"/>
    <lineage>
        <taxon>Eukaryota</taxon>
        <taxon>Metazoa</taxon>
        <taxon>Ecdysozoa</taxon>
        <taxon>Arthropoda</taxon>
        <taxon>Crustacea</taxon>
        <taxon>Multicrustacea</taxon>
        <taxon>Malacostraca</taxon>
        <taxon>Eumalacostraca</taxon>
        <taxon>Eucarida</taxon>
        <taxon>Euphausiacea</taxon>
        <taxon>Euphausiidae</taxon>
        <taxon>Meganyctiphanes</taxon>
    </lineage>
</organism>
<keyword evidence="5" id="KW-1185">Reference proteome</keyword>
<dbReference type="InterPro" id="IPR036179">
    <property type="entry name" value="Ig-like_dom_sf"/>
</dbReference>
<feature type="domain" description="Ig-like" evidence="3">
    <location>
        <begin position="96"/>
        <end position="215"/>
    </location>
</feature>
<feature type="compositionally biased region" description="Polar residues" evidence="1">
    <location>
        <begin position="163"/>
        <end position="174"/>
    </location>
</feature>
<feature type="transmembrane region" description="Helical" evidence="2">
    <location>
        <begin position="25"/>
        <end position="43"/>
    </location>
</feature>
<dbReference type="InterPro" id="IPR007110">
    <property type="entry name" value="Ig-like_dom"/>
</dbReference>
<dbReference type="EMBL" id="CAXKWB010025309">
    <property type="protein sequence ID" value="CAL4127888.1"/>
    <property type="molecule type" value="Genomic_DNA"/>
</dbReference>
<evidence type="ECO:0000313" key="4">
    <source>
        <dbReference type="EMBL" id="CAL4127888.1"/>
    </source>
</evidence>
<dbReference type="SUPFAM" id="SSF48726">
    <property type="entry name" value="Immunoglobulin"/>
    <property type="match status" value="1"/>
</dbReference>
<comment type="caution">
    <text evidence="4">The sequence shown here is derived from an EMBL/GenBank/DDBJ whole genome shotgun (WGS) entry which is preliminary data.</text>
</comment>